<keyword evidence="3" id="KW-1185">Reference proteome</keyword>
<keyword evidence="1" id="KW-0812">Transmembrane</keyword>
<organism evidence="2 3">
    <name type="scientific">Vibrio renipiscarius</name>
    <dbReference type="NCBI Taxonomy" id="1461322"/>
    <lineage>
        <taxon>Bacteria</taxon>
        <taxon>Pseudomonadati</taxon>
        <taxon>Pseudomonadota</taxon>
        <taxon>Gammaproteobacteria</taxon>
        <taxon>Vibrionales</taxon>
        <taxon>Vibrionaceae</taxon>
        <taxon>Vibrio</taxon>
    </lineage>
</organism>
<proteinExistence type="predicted"/>
<evidence type="ECO:0000313" key="3">
    <source>
        <dbReference type="Proteomes" id="UP000031672"/>
    </source>
</evidence>
<protein>
    <submittedName>
        <fullName evidence="2">Uncharacterized protein</fullName>
    </submittedName>
</protein>
<accession>A0A0C2K2Q4</accession>
<dbReference type="RefSeq" id="WP_040992176.1">
    <property type="nucleotide sequence ID" value="NZ_JTKH01000024.1"/>
</dbReference>
<keyword evidence="1" id="KW-0472">Membrane</keyword>
<comment type="caution">
    <text evidence="2">The sequence shown here is derived from an EMBL/GenBank/DDBJ whole genome shotgun (WGS) entry which is preliminary data.</text>
</comment>
<dbReference type="EMBL" id="JTKH01000024">
    <property type="protein sequence ID" value="KII76238.1"/>
    <property type="molecule type" value="Genomic_DNA"/>
</dbReference>
<evidence type="ECO:0000313" key="2">
    <source>
        <dbReference type="EMBL" id="KII76238.1"/>
    </source>
</evidence>
<name>A0A0C2K2Q4_9VIBR</name>
<gene>
    <name evidence="2" type="ORF">OJ16_15620</name>
</gene>
<sequence length="210" mass="23958">MKKRRLPIPLILLTPIVLLVIVIVAGIYRFSLADETILAKFSQQEKKQAPSPDSVMQQVFDINTPNPWTISVPESHVFALIKQVDDKQEWASGSYDSGSDRGQVSVNVKQWLIESAQQHYLSVMTVSNQGSGVFYYLASFEYDNTRQRLLLNNAILLGDRIDIENVRYSDAKVQIDYRQHGIDQSFADIPAKVMKQQYRLNNEQEIVTIP</sequence>
<dbReference type="OrthoDB" id="1161168at2"/>
<reference evidence="2 3" key="1">
    <citation type="submission" date="2014-11" db="EMBL/GenBank/DDBJ databases">
        <title>Draft Genome Sequence of Vibrio piscirenalis strains CECT 8603T and CECT 8604, two marine Gammaproteobacterium isolated from cultured gilthead sea bream (Sparus aurata).</title>
        <authorList>
            <person name="Arahal D.R."/>
            <person name="Rodrigo-Torres L."/>
            <person name="Lucena T."/>
            <person name="Pujalte M.J."/>
        </authorList>
    </citation>
    <scope>NUCLEOTIDE SEQUENCE [LARGE SCALE GENOMIC DNA]</scope>
    <source>
        <strain evidence="2 3">DCR 1-4-2</strain>
    </source>
</reference>
<dbReference type="AlphaFoldDB" id="A0A0C2K2Q4"/>
<dbReference type="STRING" id="1461322.OJ16_15620"/>
<evidence type="ECO:0000256" key="1">
    <source>
        <dbReference type="SAM" id="Phobius"/>
    </source>
</evidence>
<keyword evidence="1" id="KW-1133">Transmembrane helix</keyword>
<feature type="transmembrane region" description="Helical" evidence="1">
    <location>
        <begin position="7"/>
        <end position="28"/>
    </location>
</feature>
<accession>A0A0C2NPW8</accession>
<dbReference type="Proteomes" id="UP000031672">
    <property type="component" value="Unassembled WGS sequence"/>
</dbReference>